<evidence type="ECO:0000313" key="2">
    <source>
        <dbReference type="EMBL" id="GMN37860.1"/>
    </source>
</evidence>
<dbReference type="Proteomes" id="UP001187192">
    <property type="component" value="Unassembled WGS sequence"/>
</dbReference>
<keyword evidence="3" id="KW-1185">Reference proteome</keyword>
<dbReference type="EMBL" id="BTGU01002437">
    <property type="protein sequence ID" value="GMN37860.1"/>
    <property type="molecule type" value="Genomic_DNA"/>
</dbReference>
<feature type="compositionally biased region" description="Polar residues" evidence="1">
    <location>
        <begin position="48"/>
        <end position="57"/>
    </location>
</feature>
<protein>
    <submittedName>
        <fullName evidence="2">Uncharacterized protein</fullName>
    </submittedName>
</protein>
<accession>A0AA87ZSU9</accession>
<feature type="region of interest" description="Disordered" evidence="1">
    <location>
        <begin position="48"/>
        <end position="150"/>
    </location>
</feature>
<sequence length="150" mass="16826">MSSTVRVGDWRGISFQFHWTTSRLPESRRIATIPLSREMRKHNHYLAVNNNRGNQPQPSNPVDPVGGNGVNWRQETHTKGTGETAGRRTKIYGSRTRTRGSMGSKQRRALRRAQEREAAANGGRHQGGDYPCLPPRPPRRDYSRGVGVGP</sequence>
<proteinExistence type="predicted"/>
<reference evidence="2" key="1">
    <citation type="submission" date="2023-07" db="EMBL/GenBank/DDBJ databases">
        <title>draft genome sequence of fig (Ficus carica).</title>
        <authorList>
            <person name="Takahashi T."/>
            <person name="Nishimura K."/>
        </authorList>
    </citation>
    <scope>NUCLEOTIDE SEQUENCE</scope>
</reference>
<organism evidence="2 3">
    <name type="scientific">Ficus carica</name>
    <name type="common">Common fig</name>
    <dbReference type="NCBI Taxonomy" id="3494"/>
    <lineage>
        <taxon>Eukaryota</taxon>
        <taxon>Viridiplantae</taxon>
        <taxon>Streptophyta</taxon>
        <taxon>Embryophyta</taxon>
        <taxon>Tracheophyta</taxon>
        <taxon>Spermatophyta</taxon>
        <taxon>Magnoliopsida</taxon>
        <taxon>eudicotyledons</taxon>
        <taxon>Gunneridae</taxon>
        <taxon>Pentapetalae</taxon>
        <taxon>rosids</taxon>
        <taxon>fabids</taxon>
        <taxon>Rosales</taxon>
        <taxon>Moraceae</taxon>
        <taxon>Ficeae</taxon>
        <taxon>Ficus</taxon>
    </lineage>
</organism>
<name>A0AA87ZSU9_FICCA</name>
<gene>
    <name evidence="2" type="ORF">TIFTF001_042706</name>
</gene>
<comment type="caution">
    <text evidence="2">The sequence shown here is derived from an EMBL/GenBank/DDBJ whole genome shotgun (WGS) entry which is preliminary data.</text>
</comment>
<evidence type="ECO:0000313" key="3">
    <source>
        <dbReference type="Proteomes" id="UP001187192"/>
    </source>
</evidence>
<dbReference type="AlphaFoldDB" id="A0AA87ZSU9"/>
<evidence type="ECO:0000256" key="1">
    <source>
        <dbReference type="SAM" id="MobiDB-lite"/>
    </source>
</evidence>